<comment type="catalytic activity">
    <reaction evidence="7">
        <text>N-terminal N-formyl-L-methionyl-[peptide] + H2O = N-terminal L-methionyl-[peptide] + formate</text>
        <dbReference type="Rhea" id="RHEA:24420"/>
        <dbReference type="Rhea" id="RHEA-COMP:10639"/>
        <dbReference type="Rhea" id="RHEA-COMP:10640"/>
        <dbReference type="ChEBI" id="CHEBI:15377"/>
        <dbReference type="ChEBI" id="CHEBI:15740"/>
        <dbReference type="ChEBI" id="CHEBI:49298"/>
        <dbReference type="ChEBI" id="CHEBI:64731"/>
        <dbReference type="EC" id="3.5.1.88"/>
    </reaction>
</comment>
<protein>
    <recommendedName>
        <fullName evidence="2 7">Peptide deformylase</fullName>
        <ecNumber evidence="2 7">3.5.1.88</ecNumber>
    </recommendedName>
</protein>
<keyword evidence="5 7" id="KW-0648">Protein biosynthesis</keyword>
<gene>
    <name evidence="8" type="ORF">ILEXP_LOCUS40070</name>
</gene>
<keyword evidence="7" id="KW-0934">Plastid</keyword>
<evidence type="ECO:0000256" key="3">
    <source>
        <dbReference type="ARBA" id="ARBA00022723"/>
    </source>
</evidence>
<keyword evidence="9" id="KW-1185">Reference proteome</keyword>
<dbReference type="InterPro" id="IPR023635">
    <property type="entry name" value="Peptide_deformylase"/>
</dbReference>
<keyword evidence="3 7" id="KW-0479">Metal-binding</keyword>
<dbReference type="EMBL" id="CAUOFW020005523">
    <property type="protein sequence ID" value="CAK9170571.1"/>
    <property type="molecule type" value="Genomic_DNA"/>
</dbReference>
<accession>A0ABC8TMA5</accession>
<dbReference type="GO" id="GO:0042586">
    <property type="term" value="F:peptide deformylase activity"/>
    <property type="evidence" value="ECO:0007669"/>
    <property type="project" value="UniProtKB-EC"/>
</dbReference>
<name>A0ABC8TMA5_9AQUA</name>
<evidence type="ECO:0000313" key="8">
    <source>
        <dbReference type="EMBL" id="CAK9170571.1"/>
    </source>
</evidence>
<keyword evidence="7" id="KW-0150">Chloroplast</keyword>
<evidence type="ECO:0000256" key="6">
    <source>
        <dbReference type="ARBA" id="ARBA00037114"/>
    </source>
</evidence>
<proteinExistence type="inferred from homology"/>
<dbReference type="GO" id="GO:0046872">
    <property type="term" value="F:metal ion binding"/>
    <property type="evidence" value="ECO:0007669"/>
    <property type="project" value="UniProtKB-KW"/>
</dbReference>
<keyword evidence="4 7" id="KW-0378">Hydrolase</keyword>
<dbReference type="Proteomes" id="UP001642360">
    <property type="component" value="Unassembled WGS sequence"/>
</dbReference>
<dbReference type="EC" id="3.5.1.88" evidence="2 7"/>
<dbReference type="GO" id="GO:0009507">
    <property type="term" value="C:chloroplast"/>
    <property type="evidence" value="ECO:0007669"/>
    <property type="project" value="UniProtKB-SubCell"/>
</dbReference>
<dbReference type="PANTHER" id="PTHR10458:SF2">
    <property type="entry name" value="PEPTIDE DEFORMYLASE, MITOCHONDRIAL"/>
    <property type="match status" value="1"/>
</dbReference>
<dbReference type="GO" id="GO:0006412">
    <property type="term" value="P:translation"/>
    <property type="evidence" value="ECO:0007669"/>
    <property type="project" value="UniProtKB-KW"/>
</dbReference>
<comment type="similarity">
    <text evidence="1 7">Belongs to the polypeptide deformylase family.</text>
</comment>
<evidence type="ECO:0000313" key="9">
    <source>
        <dbReference type="Proteomes" id="UP001642360"/>
    </source>
</evidence>
<reference evidence="8 9" key="1">
    <citation type="submission" date="2024-02" db="EMBL/GenBank/DDBJ databases">
        <authorList>
            <person name="Vignale AGUSTIN F."/>
            <person name="Sosa J E."/>
            <person name="Modenutti C."/>
        </authorList>
    </citation>
    <scope>NUCLEOTIDE SEQUENCE [LARGE SCALE GENOMIC DNA]</scope>
</reference>
<dbReference type="PANTHER" id="PTHR10458">
    <property type="entry name" value="PEPTIDE DEFORMYLASE"/>
    <property type="match status" value="1"/>
</dbReference>
<keyword evidence="7" id="KW-0809">Transit peptide</keyword>
<dbReference type="InterPro" id="IPR036821">
    <property type="entry name" value="Peptide_deformylase_sf"/>
</dbReference>
<sequence length="111" mass="12605">MAHCFRLSTGFDREGRPIKVDASGWQARILQYKCDHLERTLYVGKMVPRTFKVVENLSLLLPAGSHFLGNLLGSIFPCRQDRFLSKGKRVISICSCKDAVFRLQGWVMSLS</sequence>
<evidence type="ECO:0000256" key="1">
    <source>
        <dbReference type="ARBA" id="ARBA00010759"/>
    </source>
</evidence>
<dbReference type="Gene3D" id="3.90.45.10">
    <property type="entry name" value="Peptide deformylase"/>
    <property type="match status" value="1"/>
</dbReference>
<evidence type="ECO:0000256" key="7">
    <source>
        <dbReference type="RuleBase" id="RU362111"/>
    </source>
</evidence>
<comment type="subcellular location">
    <subcellularLocation>
        <location evidence="7">Plastid</location>
        <location evidence="7">Chloroplast</location>
    </subcellularLocation>
</comment>
<comment type="function">
    <text evidence="6 7">Removes the formyl group from the N-terminal Met of newly synthesized proteins.</text>
</comment>
<dbReference type="SUPFAM" id="SSF56420">
    <property type="entry name" value="Peptide deformylase"/>
    <property type="match status" value="1"/>
</dbReference>
<evidence type="ECO:0000256" key="5">
    <source>
        <dbReference type="ARBA" id="ARBA00022917"/>
    </source>
</evidence>
<organism evidence="8 9">
    <name type="scientific">Ilex paraguariensis</name>
    <name type="common">yerba mate</name>
    <dbReference type="NCBI Taxonomy" id="185542"/>
    <lineage>
        <taxon>Eukaryota</taxon>
        <taxon>Viridiplantae</taxon>
        <taxon>Streptophyta</taxon>
        <taxon>Embryophyta</taxon>
        <taxon>Tracheophyta</taxon>
        <taxon>Spermatophyta</taxon>
        <taxon>Magnoliopsida</taxon>
        <taxon>eudicotyledons</taxon>
        <taxon>Gunneridae</taxon>
        <taxon>Pentapetalae</taxon>
        <taxon>asterids</taxon>
        <taxon>campanulids</taxon>
        <taxon>Aquifoliales</taxon>
        <taxon>Aquifoliaceae</taxon>
        <taxon>Ilex</taxon>
    </lineage>
</organism>
<evidence type="ECO:0000256" key="4">
    <source>
        <dbReference type="ARBA" id="ARBA00022801"/>
    </source>
</evidence>
<evidence type="ECO:0000256" key="2">
    <source>
        <dbReference type="ARBA" id="ARBA00012175"/>
    </source>
</evidence>
<comment type="caution">
    <text evidence="8">The sequence shown here is derived from an EMBL/GenBank/DDBJ whole genome shotgun (WGS) entry which is preliminary data.</text>
</comment>
<dbReference type="Pfam" id="PF01327">
    <property type="entry name" value="Pep_deformylase"/>
    <property type="match status" value="1"/>
</dbReference>
<dbReference type="AlphaFoldDB" id="A0ABC8TMA5"/>